<reference evidence="2" key="1">
    <citation type="submission" date="2022-12" db="EMBL/GenBank/DDBJ databases">
        <authorList>
            <person name="Petersen C."/>
        </authorList>
    </citation>
    <scope>NUCLEOTIDE SEQUENCE</scope>
    <source>
        <strain evidence="2">IBT 15544</strain>
    </source>
</reference>
<reference evidence="2" key="2">
    <citation type="journal article" date="2023" name="IMA Fungus">
        <title>Comparative genomic study of the Penicillium genus elucidates a diverse pangenome and 15 lateral gene transfer events.</title>
        <authorList>
            <person name="Petersen C."/>
            <person name="Sorensen T."/>
            <person name="Nielsen M.R."/>
            <person name="Sondergaard T.E."/>
            <person name="Sorensen J.L."/>
            <person name="Fitzpatrick D.A."/>
            <person name="Frisvad J.C."/>
            <person name="Nielsen K.L."/>
        </authorList>
    </citation>
    <scope>NUCLEOTIDE SEQUENCE</scope>
    <source>
        <strain evidence="2">IBT 15544</strain>
    </source>
</reference>
<sequence length="77" mass="8497">MVAVDEERDLPYPAMPRRVTVERGEPHESLSMSETAAVQTSFMGWGKVRGPKLVSSRAVLQRWSLLSSTAPGRDSLP</sequence>
<protein>
    <submittedName>
        <fullName evidence="2">Uncharacterized protein</fullName>
    </submittedName>
</protein>
<dbReference type="AlphaFoldDB" id="A0A9W9TAF8"/>
<dbReference type="RefSeq" id="XP_058311007.1">
    <property type="nucleotide sequence ID" value="XM_058448663.1"/>
</dbReference>
<feature type="region of interest" description="Disordered" evidence="1">
    <location>
        <begin position="1"/>
        <end position="34"/>
    </location>
</feature>
<dbReference type="EMBL" id="JAPQKR010000005">
    <property type="protein sequence ID" value="KAJ5215194.1"/>
    <property type="molecule type" value="Genomic_DNA"/>
</dbReference>
<keyword evidence="3" id="KW-1185">Reference proteome</keyword>
<organism evidence="2 3">
    <name type="scientific">Penicillium cinerascens</name>
    <dbReference type="NCBI Taxonomy" id="70096"/>
    <lineage>
        <taxon>Eukaryota</taxon>
        <taxon>Fungi</taxon>
        <taxon>Dikarya</taxon>
        <taxon>Ascomycota</taxon>
        <taxon>Pezizomycotina</taxon>
        <taxon>Eurotiomycetes</taxon>
        <taxon>Eurotiomycetidae</taxon>
        <taxon>Eurotiales</taxon>
        <taxon>Aspergillaceae</taxon>
        <taxon>Penicillium</taxon>
    </lineage>
</organism>
<proteinExistence type="predicted"/>
<gene>
    <name evidence="2" type="ORF">N7498_001601</name>
</gene>
<name>A0A9W9TAF8_9EURO</name>
<dbReference type="Proteomes" id="UP001150904">
    <property type="component" value="Unassembled WGS sequence"/>
</dbReference>
<evidence type="ECO:0000313" key="2">
    <source>
        <dbReference type="EMBL" id="KAJ5215194.1"/>
    </source>
</evidence>
<evidence type="ECO:0000313" key="3">
    <source>
        <dbReference type="Proteomes" id="UP001150904"/>
    </source>
</evidence>
<dbReference type="GeneID" id="83175964"/>
<accession>A0A9W9TAF8</accession>
<evidence type="ECO:0000256" key="1">
    <source>
        <dbReference type="SAM" id="MobiDB-lite"/>
    </source>
</evidence>
<feature type="compositionally biased region" description="Basic and acidic residues" evidence="1">
    <location>
        <begin position="19"/>
        <end position="28"/>
    </location>
</feature>
<comment type="caution">
    <text evidence="2">The sequence shown here is derived from an EMBL/GenBank/DDBJ whole genome shotgun (WGS) entry which is preliminary data.</text>
</comment>